<feature type="domain" description="C3H1-type" evidence="10">
    <location>
        <begin position="342"/>
        <end position="367"/>
    </location>
</feature>
<keyword evidence="7 9" id="KW-0862">Zinc</keyword>
<evidence type="ECO:0000256" key="1">
    <source>
        <dbReference type="ARBA" id="ARBA00004123"/>
    </source>
</evidence>
<dbReference type="PANTHER" id="PTHR14738">
    <property type="entry name" value="ZINC FINGER CCCH DOMAIN-CONTAINING PROTEIN 14"/>
    <property type="match status" value="1"/>
</dbReference>
<evidence type="ECO:0000256" key="2">
    <source>
        <dbReference type="ARBA" id="ARBA00008423"/>
    </source>
</evidence>
<evidence type="ECO:0000313" key="11">
    <source>
        <dbReference type="EMBL" id="KAL3402681.1"/>
    </source>
</evidence>
<dbReference type="PROSITE" id="PS50103">
    <property type="entry name" value="ZF_C3H1"/>
    <property type="match status" value="2"/>
</dbReference>
<organism evidence="11 12">
    <name type="scientific">Trichogramma kaykai</name>
    <dbReference type="NCBI Taxonomy" id="54128"/>
    <lineage>
        <taxon>Eukaryota</taxon>
        <taxon>Metazoa</taxon>
        <taxon>Ecdysozoa</taxon>
        <taxon>Arthropoda</taxon>
        <taxon>Hexapoda</taxon>
        <taxon>Insecta</taxon>
        <taxon>Pterygota</taxon>
        <taxon>Neoptera</taxon>
        <taxon>Endopterygota</taxon>
        <taxon>Hymenoptera</taxon>
        <taxon>Apocrita</taxon>
        <taxon>Proctotrupomorpha</taxon>
        <taxon>Chalcidoidea</taxon>
        <taxon>Trichogrammatidae</taxon>
        <taxon>Trichogramma</taxon>
    </lineage>
</organism>
<dbReference type="InterPro" id="IPR040366">
    <property type="entry name" value="Nab2/ZC3H14"/>
</dbReference>
<dbReference type="AlphaFoldDB" id="A0ABD2XB43"/>
<evidence type="ECO:0000313" key="12">
    <source>
        <dbReference type="Proteomes" id="UP001627154"/>
    </source>
</evidence>
<dbReference type="Gene3D" id="4.10.1000.30">
    <property type="match status" value="1"/>
</dbReference>
<dbReference type="GO" id="GO:0005634">
    <property type="term" value="C:nucleus"/>
    <property type="evidence" value="ECO:0007669"/>
    <property type="project" value="UniProtKB-SubCell"/>
</dbReference>
<feature type="zinc finger region" description="C3H1-type" evidence="9">
    <location>
        <begin position="368"/>
        <end position="388"/>
    </location>
</feature>
<name>A0ABD2XB43_9HYME</name>
<evidence type="ECO:0000256" key="8">
    <source>
        <dbReference type="ARBA" id="ARBA00023242"/>
    </source>
</evidence>
<keyword evidence="8" id="KW-0539">Nucleus</keyword>
<sequence length="407" mass="46065">MSLAGTKAIFINKSAEESGTPATVDDYVSTTLAIEKKDSVCRKRTRSSAFFGDGEIDEVGPLLKRSKNYSHEPVRTITIDSTVIANIISSLSQMHIITDKDESILKIKGEEQNKVPCKATVISDPLKSLQPSQKRATQPLLVRAVTEANEPVVLQEQTDFCLEEKKTLEKSKITNYKNCGEKIILFNRNTKKSITNVKVENKKKFKSAIRNESLNESLNSPNESSSFVKSLFKRSNNEQKFVVTLNDLNNDFCDDNLLEDEPYIESQDSYKYQQSSLKKSYKRKIKNVNILTFSASRAKYRKISSRGPRISPALEPANPMPVKLRLGKRSFTSSNMKAVSTAKTSKRCRFWPNCRSGSKCAFVHPTVLCKSFPNCKFEDKCSYKHPNCKFGTSCTKMKCKFTHPRRR</sequence>
<dbReference type="Proteomes" id="UP001627154">
    <property type="component" value="Unassembled WGS sequence"/>
</dbReference>
<keyword evidence="6 9" id="KW-0863">Zinc-finger</keyword>
<evidence type="ECO:0000256" key="3">
    <source>
        <dbReference type="ARBA" id="ARBA00015071"/>
    </source>
</evidence>
<reference evidence="11 12" key="1">
    <citation type="journal article" date="2024" name="bioRxiv">
        <title>A reference genome for Trichogramma kaykai: A tiny desert-dwelling parasitoid wasp with competing sex-ratio distorters.</title>
        <authorList>
            <person name="Culotta J."/>
            <person name="Lindsey A.R."/>
        </authorList>
    </citation>
    <scope>NUCLEOTIDE SEQUENCE [LARGE SCALE GENOMIC DNA]</scope>
    <source>
        <strain evidence="11 12">KSX58</strain>
    </source>
</reference>
<feature type="domain" description="C3H1-type" evidence="10">
    <location>
        <begin position="368"/>
        <end position="388"/>
    </location>
</feature>
<comment type="similarity">
    <text evidence="2">Belongs to the ZC3H14 family.</text>
</comment>
<keyword evidence="4 9" id="KW-0479">Metal-binding</keyword>
<dbReference type="InterPro" id="IPR000571">
    <property type="entry name" value="Znf_CCCH"/>
</dbReference>
<dbReference type="PANTHER" id="PTHR14738:SF29">
    <property type="entry name" value="ZINC FINGER CCCH DOMAIN-CONTAINING PROTEIN 14"/>
    <property type="match status" value="1"/>
</dbReference>
<gene>
    <name evidence="11" type="ORF">TKK_004605</name>
</gene>
<dbReference type="GO" id="GO:0008270">
    <property type="term" value="F:zinc ion binding"/>
    <property type="evidence" value="ECO:0007669"/>
    <property type="project" value="UniProtKB-KW"/>
</dbReference>
<evidence type="ECO:0000256" key="4">
    <source>
        <dbReference type="ARBA" id="ARBA00022723"/>
    </source>
</evidence>
<evidence type="ECO:0000256" key="6">
    <source>
        <dbReference type="ARBA" id="ARBA00022771"/>
    </source>
</evidence>
<evidence type="ECO:0000259" key="10">
    <source>
        <dbReference type="PROSITE" id="PS50103"/>
    </source>
</evidence>
<dbReference type="Pfam" id="PF14608">
    <property type="entry name" value="zf-CCCH_2"/>
    <property type="match status" value="3"/>
</dbReference>
<protein>
    <recommendedName>
        <fullName evidence="3">Zinc finger CCCH domain-containing protein 14</fullName>
    </recommendedName>
</protein>
<evidence type="ECO:0000256" key="7">
    <source>
        <dbReference type="ARBA" id="ARBA00022833"/>
    </source>
</evidence>
<keyword evidence="5" id="KW-0677">Repeat</keyword>
<comment type="caution">
    <text evidence="11">The sequence shown here is derived from an EMBL/GenBank/DDBJ whole genome shotgun (WGS) entry which is preliminary data.</text>
</comment>
<feature type="zinc finger region" description="C3H1-type" evidence="9">
    <location>
        <begin position="342"/>
        <end position="367"/>
    </location>
</feature>
<keyword evidence="12" id="KW-1185">Reference proteome</keyword>
<dbReference type="EMBL" id="JBJJXI010000034">
    <property type="protein sequence ID" value="KAL3402681.1"/>
    <property type="molecule type" value="Genomic_DNA"/>
</dbReference>
<evidence type="ECO:0000256" key="5">
    <source>
        <dbReference type="ARBA" id="ARBA00022737"/>
    </source>
</evidence>
<evidence type="ECO:0000256" key="9">
    <source>
        <dbReference type="PROSITE-ProRule" id="PRU00723"/>
    </source>
</evidence>
<proteinExistence type="inferred from homology"/>
<comment type="subcellular location">
    <subcellularLocation>
        <location evidence="1">Nucleus</location>
    </subcellularLocation>
</comment>
<accession>A0ABD2XB43</accession>